<accession>A0A8H7SL27</accession>
<sequence>GVLRTNGVDLEFICARPVPANSLSLTPSDVSLKVDLSSAAVWGVDPGLRDAFVAVDGNHQERHKIRTTTTAEYYQLAGFNKATITRRKIGSLNLFNAAAIYIFNNFLIKKQQTLSEISKRLITGSRKYDPTRHMVIEDSNKKWKQLSLGDGPEESNKPVVLAFGAAMFGNLRGNVPAPTKVVKDSLIKFARERNKKVPTYVVMIDEYLTSQICPRCQTRTTSNEKNSSGLKIHPVLKCSTCDTRWNRGHMASMNIRSVFLYIAQNNNNRPKVFRRTYSLILTYILYNI</sequence>
<evidence type="ECO:0000256" key="1">
    <source>
        <dbReference type="ARBA" id="ARBA00023125"/>
    </source>
</evidence>
<keyword evidence="4" id="KW-1185">Reference proteome</keyword>
<name>A0A8H7SL27_9FUNG</name>
<keyword evidence="1" id="KW-0238">DNA-binding</keyword>
<evidence type="ECO:0000313" key="4">
    <source>
        <dbReference type="Proteomes" id="UP000613177"/>
    </source>
</evidence>
<feature type="domain" description="Cas12f1-like TNB" evidence="2">
    <location>
        <begin position="198"/>
        <end position="255"/>
    </location>
</feature>
<organism evidence="3 4">
    <name type="scientific">Thamnidium elegans</name>
    <dbReference type="NCBI Taxonomy" id="101142"/>
    <lineage>
        <taxon>Eukaryota</taxon>
        <taxon>Fungi</taxon>
        <taxon>Fungi incertae sedis</taxon>
        <taxon>Mucoromycota</taxon>
        <taxon>Mucoromycotina</taxon>
        <taxon>Mucoromycetes</taxon>
        <taxon>Mucorales</taxon>
        <taxon>Mucorineae</taxon>
        <taxon>Mucoraceae</taxon>
        <taxon>Thamnidium</taxon>
    </lineage>
</organism>
<protein>
    <recommendedName>
        <fullName evidence="2">Cas12f1-like TNB domain-containing protein</fullName>
    </recommendedName>
</protein>
<comment type="caution">
    <text evidence="3">The sequence shown here is derived from an EMBL/GenBank/DDBJ whole genome shotgun (WGS) entry which is preliminary data.</text>
</comment>
<dbReference type="Pfam" id="PF07282">
    <property type="entry name" value="Cas12f1-like_TNB"/>
    <property type="match status" value="1"/>
</dbReference>
<feature type="non-terminal residue" evidence="3">
    <location>
        <position position="1"/>
    </location>
</feature>
<evidence type="ECO:0000313" key="3">
    <source>
        <dbReference type="EMBL" id="KAG2230328.1"/>
    </source>
</evidence>
<dbReference type="EMBL" id="JAEPRE010000208">
    <property type="protein sequence ID" value="KAG2230328.1"/>
    <property type="molecule type" value="Genomic_DNA"/>
</dbReference>
<dbReference type="InterPro" id="IPR010095">
    <property type="entry name" value="Cas12f1-like_TNB"/>
</dbReference>
<gene>
    <name evidence="3" type="ORF">INT48_008820</name>
</gene>
<dbReference type="GO" id="GO:0003677">
    <property type="term" value="F:DNA binding"/>
    <property type="evidence" value="ECO:0007669"/>
    <property type="project" value="UniProtKB-KW"/>
</dbReference>
<dbReference type="Proteomes" id="UP000613177">
    <property type="component" value="Unassembled WGS sequence"/>
</dbReference>
<dbReference type="AlphaFoldDB" id="A0A8H7SL27"/>
<evidence type="ECO:0000259" key="2">
    <source>
        <dbReference type="Pfam" id="PF07282"/>
    </source>
</evidence>
<proteinExistence type="predicted"/>
<reference evidence="3" key="1">
    <citation type="submission" date="2021-01" db="EMBL/GenBank/DDBJ databases">
        <title>Metabolic potential, ecology and presence of endohyphal bacteria is reflected in genomic diversity of Mucoromycotina.</title>
        <authorList>
            <person name="Muszewska A."/>
            <person name="Okrasinska A."/>
            <person name="Steczkiewicz K."/>
            <person name="Drgas O."/>
            <person name="Orlowska M."/>
            <person name="Perlinska-Lenart U."/>
            <person name="Aleksandrzak-Piekarczyk T."/>
            <person name="Szatraj K."/>
            <person name="Zielenkiewicz U."/>
            <person name="Pilsyk S."/>
            <person name="Malc E."/>
            <person name="Mieczkowski P."/>
            <person name="Kruszewska J.S."/>
            <person name="Biernat P."/>
            <person name="Pawlowska J."/>
        </authorList>
    </citation>
    <scope>NUCLEOTIDE SEQUENCE</scope>
    <source>
        <strain evidence="3">WA0000018081</strain>
    </source>
</reference>